<evidence type="ECO:0000313" key="2">
    <source>
        <dbReference type="EMBL" id="KAI5060615.1"/>
    </source>
</evidence>
<evidence type="ECO:0000256" key="1">
    <source>
        <dbReference type="SAM" id="MobiDB-lite"/>
    </source>
</evidence>
<accession>A0A9D4U3Y1</accession>
<feature type="region of interest" description="Disordered" evidence="1">
    <location>
        <begin position="113"/>
        <end position="137"/>
    </location>
</feature>
<dbReference type="EMBL" id="JABFUD020000024">
    <property type="protein sequence ID" value="KAI5060615.1"/>
    <property type="molecule type" value="Genomic_DNA"/>
</dbReference>
<proteinExistence type="predicted"/>
<gene>
    <name evidence="2" type="ORF">GOP47_0025035</name>
</gene>
<dbReference type="Proteomes" id="UP000886520">
    <property type="component" value="Chromosome 24"/>
</dbReference>
<comment type="caution">
    <text evidence="2">The sequence shown here is derived from an EMBL/GenBank/DDBJ whole genome shotgun (WGS) entry which is preliminary data.</text>
</comment>
<keyword evidence="3" id="KW-1185">Reference proteome</keyword>
<name>A0A9D4U3Y1_ADICA</name>
<evidence type="ECO:0000313" key="3">
    <source>
        <dbReference type="Proteomes" id="UP000886520"/>
    </source>
</evidence>
<sequence>MVYKYGVIKGPIIRRGTLGRGVRDQALNWAVGGRLEVGAREVGGGNEEDGAGGDVVGVLHMRVVQQNERSMALLADRLQRLPLVPHHVHLLTRRAPAPHTLLPLCQREATPMPPRARTHGNALRPPGASALAQPCSS</sequence>
<organism evidence="2 3">
    <name type="scientific">Adiantum capillus-veneris</name>
    <name type="common">Maidenhair fern</name>
    <dbReference type="NCBI Taxonomy" id="13818"/>
    <lineage>
        <taxon>Eukaryota</taxon>
        <taxon>Viridiplantae</taxon>
        <taxon>Streptophyta</taxon>
        <taxon>Embryophyta</taxon>
        <taxon>Tracheophyta</taxon>
        <taxon>Polypodiopsida</taxon>
        <taxon>Polypodiidae</taxon>
        <taxon>Polypodiales</taxon>
        <taxon>Pteridineae</taxon>
        <taxon>Pteridaceae</taxon>
        <taxon>Vittarioideae</taxon>
        <taxon>Adiantum</taxon>
    </lineage>
</organism>
<dbReference type="AlphaFoldDB" id="A0A9D4U3Y1"/>
<reference evidence="2" key="1">
    <citation type="submission" date="2021-01" db="EMBL/GenBank/DDBJ databases">
        <title>Adiantum capillus-veneris genome.</title>
        <authorList>
            <person name="Fang Y."/>
            <person name="Liao Q."/>
        </authorList>
    </citation>
    <scope>NUCLEOTIDE SEQUENCE</scope>
    <source>
        <strain evidence="2">H3</strain>
        <tissue evidence="2">Leaf</tissue>
    </source>
</reference>
<protein>
    <submittedName>
        <fullName evidence="2">Uncharacterized protein</fullName>
    </submittedName>
</protein>